<keyword evidence="3" id="KW-1185">Reference proteome</keyword>
<dbReference type="PANTHER" id="PTHR37804">
    <property type="entry name" value="CDAA REGULATORY PROTEIN CDAR"/>
    <property type="match status" value="1"/>
</dbReference>
<accession>A0A1I2H480</accession>
<feature type="compositionally biased region" description="Polar residues" evidence="1">
    <location>
        <begin position="441"/>
        <end position="450"/>
    </location>
</feature>
<dbReference type="Pfam" id="PF07949">
    <property type="entry name" value="YbbR"/>
    <property type="match status" value="1"/>
</dbReference>
<evidence type="ECO:0000256" key="1">
    <source>
        <dbReference type="SAM" id="MobiDB-lite"/>
    </source>
</evidence>
<name>A0A1I2H480_9BACL</name>
<dbReference type="AlphaFoldDB" id="A0A1I2H480"/>
<feature type="region of interest" description="Disordered" evidence="1">
    <location>
        <begin position="413"/>
        <end position="482"/>
    </location>
</feature>
<dbReference type="Gene3D" id="2.170.120.40">
    <property type="entry name" value="YbbR-like domain"/>
    <property type="match status" value="2"/>
</dbReference>
<gene>
    <name evidence="2" type="ORF">SAMN04487969_119122</name>
</gene>
<dbReference type="InterPro" id="IPR012505">
    <property type="entry name" value="YbbR"/>
</dbReference>
<protein>
    <submittedName>
        <fullName evidence="2">YbbR domain-containing protein</fullName>
    </submittedName>
</protein>
<feature type="compositionally biased region" description="Polar residues" evidence="1">
    <location>
        <begin position="473"/>
        <end position="482"/>
    </location>
</feature>
<organism evidence="2 3">
    <name type="scientific">Paenibacillus algorifonticola</name>
    <dbReference type="NCBI Taxonomy" id="684063"/>
    <lineage>
        <taxon>Bacteria</taxon>
        <taxon>Bacillati</taxon>
        <taxon>Bacillota</taxon>
        <taxon>Bacilli</taxon>
        <taxon>Bacillales</taxon>
        <taxon>Paenibacillaceae</taxon>
        <taxon>Paenibacillus</taxon>
    </lineage>
</organism>
<sequence length="482" mass="50272">MDKWLSHPTAIKIISIVIALLLWAVVHFDPESTPAAVTSNTDKKIIEAAQIIPTGLDASKYSLVQMEPTVVRIMVEGRRSKLLTAKDEDYIITADLSGLGSGEHVVPLTYTMPSGVTLLEISQRTVKIDIEEIQTKSFDLGLKTSGTPSSGYIVGTPSLVGKETAASVKVTLPKDEMEYVGSVSATVSVEGAKSTVEDKKASVVVYDTEGKVMEHAITDPKIVDVEVPVTPPIKMVPLQISYTGSLPEGLSIASIKPEIDKVAVYADQKTLDALEVYNGVTIDLGAVEQSGTVKAKVTRLDGIVMVEPAEINVEVNVVSWESLTLTRAIQLTNVGEGLFAEISKPLSGEASLTIHGAPDVLSAINDKDLQLTADLEGLKVGTHTIKLSTTVPRFVTVTNEEAAFTATVVIGEKSDPVTADPDASGGTTEPEPSPTPEPSATPDSGESTPSAGAGNDGSNDGTGATNAGGGEPSNGSATNANG</sequence>
<dbReference type="Gene3D" id="2.170.120.30">
    <property type="match status" value="2"/>
</dbReference>
<reference evidence="3" key="1">
    <citation type="submission" date="2016-10" db="EMBL/GenBank/DDBJ databases">
        <authorList>
            <person name="Varghese N."/>
            <person name="Submissions S."/>
        </authorList>
    </citation>
    <scope>NUCLEOTIDE SEQUENCE [LARGE SCALE GENOMIC DNA]</scope>
    <source>
        <strain evidence="3">CGMCC 1.10223</strain>
    </source>
</reference>
<evidence type="ECO:0000313" key="2">
    <source>
        <dbReference type="EMBL" id="SFF23787.1"/>
    </source>
</evidence>
<dbReference type="EMBL" id="FONN01000019">
    <property type="protein sequence ID" value="SFF23787.1"/>
    <property type="molecule type" value="Genomic_DNA"/>
</dbReference>
<dbReference type="Proteomes" id="UP000183410">
    <property type="component" value="Unassembled WGS sequence"/>
</dbReference>
<dbReference type="PANTHER" id="PTHR37804:SF1">
    <property type="entry name" value="CDAA REGULATORY PROTEIN CDAR"/>
    <property type="match status" value="1"/>
</dbReference>
<dbReference type="InterPro" id="IPR053154">
    <property type="entry name" value="c-di-AMP_regulator"/>
</dbReference>
<evidence type="ECO:0000313" key="3">
    <source>
        <dbReference type="Proteomes" id="UP000183410"/>
    </source>
</evidence>
<dbReference type="RefSeq" id="WP_046233636.1">
    <property type="nucleotide sequence ID" value="NZ_FONN01000019.1"/>
</dbReference>
<proteinExistence type="predicted"/>